<dbReference type="InterPro" id="IPR003660">
    <property type="entry name" value="HAMP_dom"/>
</dbReference>
<comment type="subcellular location">
    <subcellularLocation>
        <location evidence="1">Cell membrane</location>
        <topology evidence="1">Multi-pass membrane protein</topology>
    </subcellularLocation>
</comment>
<sequence>MSLRVRSKLNIVIAIFITGISILTVAGGYGMIQWRSDMNVVAENRVPALISLSRLNKERMVIRSQTLAVFELALFQSNRDEYRKIKEQREASWKIVEENNKRFHDIPRMTASGKAAAAELIPAYEAWRKSYIPLDAILDELTRTTDPGRKKELLDDYRRYVGIMVPISNDFGAKMDEMFNVNTKNTQNMVDAAVTGSNRGLIVIVAVALLAFIVGLAGSFLVIKSVLNPLNQMMHRVRDISEGEGDLTKRLEIQSEDEFADLSRLLNGFIEKVHDIVKDIARNTDEVYRSSANMSASSQTLSVGIEEMSTQAQTIASSATEMNQTFKVISSSMEEMSISVAEVAKRAAEASQVSNEANHTAMEAQKVIDELGVSASDIGKVIESIVGIARQTNLLALNASIEAAGAGEAGKGFAVVASEVKELARQSAEASEEIKTMIHSVQSHTQNSVQMIGQIGSVIDKVTEISESIASAVEEQAVVAREIAMSVAQSVAASNEVSQNISGISSVARDGAANSAQSLHIAEDMNQVAGHLKSIVERFIV</sequence>
<dbReference type="PROSITE" id="PS50111">
    <property type="entry name" value="CHEMOTAXIS_TRANSDUC_2"/>
    <property type="match status" value="1"/>
</dbReference>
<evidence type="ECO:0000256" key="9">
    <source>
        <dbReference type="ARBA" id="ARBA00029447"/>
    </source>
</evidence>
<dbReference type="PANTHER" id="PTHR32089">
    <property type="entry name" value="METHYL-ACCEPTING CHEMOTAXIS PROTEIN MCPB"/>
    <property type="match status" value="1"/>
</dbReference>
<proteinExistence type="inferred from homology"/>
<dbReference type="SUPFAM" id="SSF58104">
    <property type="entry name" value="Methyl-accepting chemotaxis protein (MCP) signaling domain"/>
    <property type="match status" value="1"/>
</dbReference>
<dbReference type="SMART" id="SM00283">
    <property type="entry name" value="MA"/>
    <property type="match status" value="1"/>
</dbReference>
<evidence type="ECO:0000256" key="2">
    <source>
        <dbReference type="ARBA" id="ARBA00022475"/>
    </source>
</evidence>
<dbReference type="EMBL" id="WBUI01000008">
    <property type="protein sequence ID" value="KAB2932677.1"/>
    <property type="molecule type" value="Genomic_DNA"/>
</dbReference>
<evidence type="ECO:0000313" key="14">
    <source>
        <dbReference type="EMBL" id="KAB2932677.1"/>
    </source>
</evidence>
<evidence type="ECO:0000256" key="7">
    <source>
        <dbReference type="ARBA" id="ARBA00023136"/>
    </source>
</evidence>
<dbReference type="Pfam" id="PF00015">
    <property type="entry name" value="MCPsignal"/>
    <property type="match status" value="1"/>
</dbReference>
<dbReference type="Pfam" id="PF02203">
    <property type="entry name" value="TarH"/>
    <property type="match status" value="1"/>
</dbReference>
<evidence type="ECO:0000259" key="13">
    <source>
        <dbReference type="PROSITE" id="PS50885"/>
    </source>
</evidence>
<dbReference type="InterPro" id="IPR003122">
    <property type="entry name" value="Tar_rcpt_lig-bd"/>
</dbReference>
<keyword evidence="4" id="KW-0145">Chemotaxis</keyword>
<keyword evidence="6 11" id="KW-1133">Transmembrane helix</keyword>
<keyword evidence="2" id="KW-1003">Cell membrane</keyword>
<evidence type="ECO:0000256" key="4">
    <source>
        <dbReference type="ARBA" id="ARBA00022500"/>
    </source>
</evidence>
<dbReference type="PANTHER" id="PTHR32089:SF112">
    <property type="entry name" value="LYSOZYME-LIKE PROTEIN-RELATED"/>
    <property type="match status" value="1"/>
</dbReference>
<evidence type="ECO:0000256" key="11">
    <source>
        <dbReference type="SAM" id="Phobius"/>
    </source>
</evidence>
<keyword evidence="7 11" id="KW-0472">Membrane</keyword>
<name>A0A833H1W7_9LEPT</name>
<feature type="transmembrane region" description="Helical" evidence="11">
    <location>
        <begin position="201"/>
        <end position="223"/>
    </location>
</feature>
<feature type="transmembrane region" description="Helical" evidence="11">
    <location>
        <begin position="12"/>
        <end position="32"/>
    </location>
</feature>
<accession>A0A833H1W7</accession>
<comment type="similarity">
    <text evidence="9">Belongs to the methyl-accepting chemotaxis (MCP) protein family.</text>
</comment>
<evidence type="ECO:0000256" key="8">
    <source>
        <dbReference type="ARBA" id="ARBA00023224"/>
    </source>
</evidence>
<protein>
    <submittedName>
        <fullName evidence="14">HAMP domain-containing protein</fullName>
    </submittedName>
</protein>
<organism evidence="14 15">
    <name type="scientific">Leptonema illini</name>
    <dbReference type="NCBI Taxonomy" id="183"/>
    <lineage>
        <taxon>Bacteria</taxon>
        <taxon>Pseudomonadati</taxon>
        <taxon>Spirochaetota</taxon>
        <taxon>Spirochaetia</taxon>
        <taxon>Leptospirales</taxon>
        <taxon>Leptospiraceae</taxon>
        <taxon>Leptonema</taxon>
    </lineage>
</organism>
<dbReference type="AlphaFoldDB" id="A0A833H1W7"/>
<dbReference type="Pfam" id="PF00672">
    <property type="entry name" value="HAMP"/>
    <property type="match status" value="1"/>
</dbReference>
<keyword evidence="8 10" id="KW-0807">Transducer</keyword>
<evidence type="ECO:0000256" key="5">
    <source>
        <dbReference type="ARBA" id="ARBA00022692"/>
    </source>
</evidence>
<dbReference type="SMART" id="SM00304">
    <property type="entry name" value="HAMP"/>
    <property type="match status" value="1"/>
</dbReference>
<dbReference type="Proteomes" id="UP000460298">
    <property type="component" value="Unassembled WGS sequence"/>
</dbReference>
<dbReference type="InterPro" id="IPR004089">
    <property type="entry name" value="MCPsignal_dom"/>
</dbReference>
<keyword evidence="5 11" id="KW-0812">Transmembrane</keyword>
<evidence type="ECO:0000256" key="1">
    <source>
        <dbReference type="ARBA" id="ARBA00004651"/>
    </source>
</evidence>
<dbReference type="GO" id="GO:0007165">
    <property type="term" value="P:signal transduction"/>
    <property type="evidence" value="ECO:0007669"/>
    <property type="project" value="UniProtKB-KW"/>
</dbReference>
<evidence type="ECO:0000256" key="6">
    <source>
        <dbReference type="ARBA" id="ARBA00022989"/>
    </source>
</evidence>
<feature type="domain" description="HAMP" evidence="13">
    <location>
        <begin position="224"/>
        <end position="278"/>
    </location>
</feature>
<comment type="caution">
    <text evidence="14">The sequence shown here is derived from an EMBL/GenBank/DDBJ whole genome shotgun (WGS) entry which is preliminary data.</text>
</comment>
<dbReference type="GO" id="GO:0006935">
    <property type="term" value="P:chemotaxis"/>
    <property type="evidence" value="ECO:0007669"/>
    <property type="project" value="UniProtKB-KW"/>
</dbReference>
<keyword evidence="3" id="KW-0488">Methylation</keyword>
<dbReference type="PROSITE" id="PS50885">
    <property type="entry name" value="HAMP"/>
    <property type="match status" value="1"/>
</dbReference>
<reference evidence="14 15" key="1">
    <citation type="submission" date="2019-10" db="EMBL/GenBank/DDBJ databases">
        <title>Extracellular Electron Transfer in a Candidatus Methanoperedens spp. Enrichment Culture.</title>
        <authorList>
            <person name="Berger S."/>
            <person name="Rangel Shaw D."/>
            <person name="Berben T."/>
            <person name="In 'T Zandt M."/>
            <person name="Frank J."/>
            <person name="Reimann J."/>
            <person name="Jetten M.S.M."/>
            <person name="Welte C.U."/>
        </authorList>
    </citation>
    <scope>NUCLEOTIDE SEQUENCE [LARGE SCALE GENOMIC DNA]</scope>
    <source>
        <strain evidence="14">SB12</strain>
    </source>
</reference>
<gene>
    <name evidence="14" type="ORF">F9K24_09865</name>
</gene>
<evidence type="ECO:0000313" key="15">
    <source>
        <dbReference type="Proteomes" id="UP000460298"/>
    </source>
</evidence>
<evidence type="ECO:0000256" key="10">
    <source>
        <dbReference type="PROSITE-ProRule" id="PRU00284"/>
    </source>
</evidence>
<feature type="domain" description="Methyl-accepting transducer" evidence="12">
    <location>
        <begin position="290"/>
        <end position="526"/>
    </location>
</feature>
<dbReference type="GO" id="GO:0005886">
    <property type="term" value="C:plasma membrane"/>
    <property type="evidence" value="ECO:0007669"/>
    <property type="project" value="UniProtKB-SubCell"/>
</dbReference>
<dbReference type="Gene3D" id="1.10.287.950">
    <property type="entry name" value="Methyl-accepting chemotaxis protein"/>
    <property type="match status" value="1"/>
</dbReference>
<evidence type="ECO:0000256" key="3">
    <source>
        <dbReference type="ARBA" id="ARBA00022481"/>
    </source>
</evidence>
<dbReference type="CDD" id="cd06225">
    <property type="entry name" value="HAMP"/>
    <property type="match status" value="1"/>
</dbReference>
<evidence type="ECO:0000259" key="12">
    <source>
        <dbReference type="PROSITE" id="PS50111"/>
    </source>
</evidence>